<organism evidence="2 3">
    <name type="scientific">Treponema berlinense</name>
    <dbReference type="NCBI Taxonomy" id="225004"/>
    <lineage>
        <taxon>Bacteria</taxon>
        <taxon>Pseudomonadati</taxon>
        <taxon>Spirochaetota</taxon>
        <taxon>Spirochaetia</taxon>
        <taxon>Spirochaetales</taxon>
        <taxon>Treponemataceae</taxon>
        <taxon>Treponema</taxon>
    </lineage>
</organism>
<evidence type="ECO:0000256" key="1">
    <source>
        <dbReference type="SAM" id="SignalP"/>
    </source>
</evidence>
<evidence type="ECO:0000313" key="2">
    <source>
        <dbReference type="EMBL" id="SJZ53093.1"/>
    </source>
</evidence>
<name>A0A1T4LEJ7_9SPIR</name>
<dbReference type="STRING" id="225004.SAMN02745152_00497"/>
<accession>A0A1T4LEJ7</accession>
<evidence type="ECO:0008006" key="4">
    <source>
        <dbReference type="Google" id="ProtNLM"/>
    </source>
</evidence>
<dbReference type="EMBL" id="FUXC01000002">
    <property type="protein sequence ID" value="SJZ53093.1"/>
    <property type="molecule type" value="Genomic_DNA"/>
</dbReference>
<evidence type="ECO:0000313" key="3">
    <source>
        <dbReference type="Proteomes" id="UP000190395"/>
    </source>
</evidence>
<gene>
    <name evidence="2" type="ORF">SAMN02745152_00497</name>
</gene>
<dbReference type="AlphaFoldDB" id="A0A1T4LEJ7"/>
<sequence>MKKIIKVFILLLACFFVSCSSSNIEDSESENIVATEKKQRSKKIKPIKYNEEEYEKAYNQRNYSTCLGMMLYKTRKKADIRDNLDLAMLYFITGEYAQASAVFEKTDAQMFDALTKSITKSIGKAIVNENLKEYTGNVYEYLLVNTMNSLCYYLQGDLNSAVNQLTKLSDVKLPEYRRLYGEVSVKNGLDPSAREKLDEDAKSLSAYNIDSSVFTADLPKKPTEKDVYKESSLARYLSLILRQADGDKSQIDSDSIVLKSLVKDFDSVDSAIPSGKGRVNVLALAGLIGKQTAKEVYFPSKSTYFYVPTGNSSYRLLPVQFKFVYPSYAGKSTVSGVDVVLNNVGTKSAVIIENFNANLEKSVKLRARKEYAASMNRSITKKVSGIVAGIASINASYEGLKMLSGRSIAYTLASIAFDALCSSTAAGLSAIDLTETADIRQGEFFPETVNAAGFTVPAGLYKGKVVYRFSDGSVVEKPFETEVKEGKPSLVVSSCIK</sequence>
<feature type="chain" id="PRO_5010544060" description="Lipoprotein" evidence="1">
    <location>
        <begin position="25"/>
        <end position="497"/>
    </location>
</feature>
<dbReference type="Proteomes" id="UP000190395">
    <property type="component" value="Unassembled WGS sequence"/>
</dbReference>
<dbReference type="RefSeq" id="WP_078930251.1">
    <property type="nucleotide sequence ID" value="NZ_FUXC01000002.1"/>
</dbReference>
<dbReference type="OrthoDB" id="9769023at2"/>
<reference evidence="2 3" key="1">
    <citation type="submission" date="2017-02" db="EMBL/GenBank/DDBJ databases">
        <authorList>
            <person name="Peterson S.W."/>
        </authorList>
    </citation>
    <scope>NUCLEOTIDE SEQUENCE [LARGE SCALE GENOMIC DNA]</scope>
    <source>
        <strain evidence="2 3">ATCC BAA-909</strain>
    </source>
</reference>
<dbReference type="PROSITE" id="PS51257">
    <property type="entry name" value="PROKAR_LIPOPROTEIN"/>
    <property type="match status" value="1"/>
</dbReference>
<feature type="signal peptide" evidence="1">
    <location>
        <begin position="1"/>
        <end position="24"/>
    </location>
</feature>
<protein>
    <recommendedName>
        <fullName evidence="4">Lipoprotein</fullName>
    </recommendedName>
</protein>
<dbReference type="GeneID" id="303366767"/>
<proteinExistence type="predicted"/>
<keyword evidence="1" id="KW-0732">Signal</keyword>
<keyword evidence="3" id="KW-1185">Reference proteome</keyword>